<evidence type="ECO:0000313" key="2">
    <source>
        <dbReference type="Proteomes" id="UP001153269"/>
    </source>
</evidence>
<evidence type="ECO:0000313" key="1">
    <source>
        <dbReference type="EMBL" id="CAB1441031.1"/>
    </source>
</evidence>
<name>A0A9N7YV52_PLEPL</name>
<accession>A0A9N7YV52</accession>
<proteinExistence type="predicted"/>
<comment type="caution">
    <text evidence="1">The sequence shown here is derived from an EMBL/GenBank/DDBJ whole genome shotgun (WGS) entry which is preliminary data.</text>
</comment>
<dbReference type="AlphaFoldDB" id="A0A9N7YV52"/>
<organism evidence="1 2">
    <name type="scientific">Pleuronectes platessa</name>
    <name type="common">European plaice</name>
    <dbReference type="NCBI Taxonomy" id="8262"/>
    <lineage>
        <taxon>Eukaryota</taxon>
        <taxon>Metazoa</taxon>
        <taxon>Chordata</taxon>
        <taxon>Craniata</taxon>
        <taxon>Vertebrata</taxon>
        <taxon>Euteleostomi</taxon>
        <taxon>Actinopterygii</taxon>
        <taxon>Neopterygii</taxon>
        <taxon>Teleostei</taxon>
        <taxon>Neoteleostei</taxon>
        <taxon>Acanthomorphata</taxon>
        <taxon>Carangaria</taxon>
        <taxon>Pleuronectiformes</taxon>
        <taxon>Pleuronectoidei</taxon>
        <taxon>Pleuronectidae</taxon>
        <taxon>Pleuronectes</taxon>
    </lineage>
</organism>
<sequence length="120" mass="12928">MGWVNKHWVNLASGGHTLPEETGLLSSISVFKQDKVPVHITDLSLPDSPTCHSPGDMKASSFCLKVGDEKRTAVRDLAGLTDWIRPSDPRKRGGGRCSKVGVETLVPVHVRETGAGRRSG</sequence>
<reference evidence="1" key="1">
    <citation type="submission" date="2020-03" db="EMBL/GenBank/DDBJ databases">
        <authorList>
            <person name="Weist P."/>
        </authorList>
    </citation>
    <scope>NUCLEOTIDE SEQUENCE</scope>
</reference>
<keyword evidence="2" id="KW-1185">Reference proteome</keyword>
<dbReference type="EMBL" id="CADEAL010002557">
    <property type="protein sequence ID" value="CAB1441031.1"/>
    <property type="molecule type" value="Genomic_DNA"/>
</dbReference>
<dbReference type="Proteomes" id="UP001153269">
    <property type="component" value="Unassembled WGS sequence"/>
</dbReference>
<protein>
    <submittedName>
        <fullName evidence="1">Uncharacterized protein</fullName>
    </submittedName>
</protein>
<gene>
    <name evidence="1" type="ORF">PLEPLA_LOCUS28821</name>
</gene>